<evidence type="ECO:0000256" key="1">
    <source>
        <dbReference type="SAM" id="Phobius"/>
    </source>
</evidence>
<keyword evidence="1" id="KW-1133">Transmembrane helix</keyword>
<dbReference type="Proteomes" id="UP000305778">
    <property type="component" value="Unassembled WGS sequence"/>
</dbReference>
<feature type="transmembrane region" description="Helical" evidence="1">
    <location>
        <begin position="227"/>
        <end position="251"/>
    </location>
</feature>
<name>A0A4U0SIT9_9ACTN</name>
<comment type="caution">
    <text evidence="2">The sequence shown here is derived from an EMBL/GenBank/DDBJ whole genome shotgun (WGS) entry which is preliminary data.</text>
</comment>
<keyword evidence="3" id="KW-1185">Reference proteome</keyword>
<proteinExistence type="predicted"/>
<keyword evidence="1" id="KW-0472">Membrane</keyword>
<evidence type="ECO:0000313" key="3">
    <source>
        <dbReference type="Proteomes" id="UP000305778"/>
    </source>
</evidence>
<dbReference type="RefSeq" id="WP_136725534.1">
    <property type="nucleotide sequence ID" value="NZ_SUMC01000020.1"/>
</dbReference>
<organism evidence="2 3">
    <name type="scientific">Actinacidiphila oryziradicis</name>
    <dbReference type="NCBI Taxonomy" id="2571141"/>
    <lineage>
        <taxon>Bacteria</taxon>
        <taxon>Bacillati</taxon>
        <taxon>Actinomycetota</taxon>
        <taxon>Actinomycetes</taxon>
        <taxon>Kitasatosporales</taxon>
        <taxon>Streptomycetaceae</taxon>
        <taxon>Actinacidiphila</taxon>
    </lineage>
</organism>
<sequence length="256" mass="27140">MAAPTAVLQSEWTKVKSVRSTIWTLVAALAVTIVISGLICLVTNLQWDNVEQRQRVSFDPTSSSFSGIFLGQLALIVFGVLVVSSEYSTGMIRTSLAAVPQRGTFYASKVAVTGALALIVGMATSFLSFFIGQALLGSHSTSISDPGVLRAVVGGGIYMTLMVLFSAGVATMLRSPMLSLGLLMPLFFLISPILANVPGAKVVARYFPDRAGSKIMQVLSVSDDRPYGPWTGLGIMALWVIASLVGGYVLVKKRDA</sequence>
<feature type="transmembrane region" description="Helical" evidence="1">
    <location>
        <begin position="148"/>
        <end position="170"/>
    </location>
</feature>
<gene>
    <name evidence="2" type="ORF">FCI23_21325</name>
</gene>
<dbReference type="EMBL" id="SUMC01000020">
    <property type="protein sequence ID" value="TKA09660.1"/>
    <property type="molecule type" value="Genomic_DNA"/>
</dbReference>
<evidence type="ECO:0000313" key="2">
    <source>
        <dbReference type="EMBL" id="TKA09660.1"/>
    </source>
</evidence>
<dbReference type="AlphaFoldDB" id="A0A4U0SIT9"/>
<feature type="transmembrane region" description="Helical" evidence="1">
    <location>
        <begin position="65"/>
        <end position="83"/>
    </location>
</feature>
<keyword evidence="1" id="KW-0812">Transmembrane</keyword>
<dbReference type="OrthoDB" id="3297477at2"/>
<accession>A0A4U0SIT9</accession>
<feature type="transmembrane region" description="Helical" evidence="1">
    <location>
        <begin position="182"/>
        <end position="207"/>
    </location>
</feature>
<dbReference type="Pfam" id="PF12730">
    <property type="entry name" value="ABC2_membrane_4"/>
    <property type="match status" value="1"/>
</dbReference>
<feature type="transmembrane region" description="Helical" evidence="1">
    <location>
        <begin position="21"/>
        <end position="45"/>
    </location>
</feature>
<feature type="transmembrane region" description="Helical" evidence="1">
    <location>
        <begin position="110"/>
        <end position="136"/>
    </location>
</feature>
<protein>
    <submittedName>
        <fullName evidence="2">ABC transporter permease</fullName>
    </submittedName>
</protein>
<reference evidence="2 3" key="1">
    <citation type="submission" date="2019-04" db="EMBL/GenBank/DDBJ databases">
        <title>Streptomyces oryziradicis sp. nov., a novel actinomycete isolated from rhizosphere soil of rice (Oryza sativa L.).</title>
        <authorList>
            <person name="Li C."/>
        </authorList>
    </citation>
    <scope>NUCLEOTIDE SEQUENCE [LARGE SCALE GENOMIC DNA]</scope>
    <source>
        <strain evidence="2 3">NEAU-C40</strain>
    </source>
</reference>